<evidence type="ECO:0000259" key="16">
    <source>
        <dbReference type="PROSITE" id="PS50262"/>
    </source>
</evidence>
<keyword evidence="3" id="KW-0716">Sensory transduction</keyword>
<dbReference type="Ensembl" id="ENSSAUT00010029104.1">
    <property type="protein sequence ID" value="ENSSAUP00010027593.1"/>
    <property type="gene ID" value="ENSSAUG00010011929.1"/>
</dbReference>
<dbReference type="GO" id="GO:0007602">
    <property type="term" value="P:phototransduction"/>
    <property type="evidence" value="ECO:0007669"/>
    <property type="project" value="UniProtKB-KW"/>
</dbReference>
<keyword evidence="8 14" id="KW-0297">G-protein coupled receptor</keyword>
<evidence type="ECO:0000256" key="10">
    <source>
        <dbReference type="ARBA" id="ARBA00023157"/>
    </source>
</evidence>
<evidence type="ECO:0000313" key="18">
    <source>
        <dbReference type="Proteomes" id="UP000472265"/>
    </source>
</evidence>
<dbReference type="InterPro" id="IPR002962">
    <property type="entry name" value="Peropsin"/>
</dbReference>
<evidence type="ECO:0000256" key="2">
    <source>
        <dbReference type="ARBA" id="ARBA00022543"/>
    </source>
</evidence>
<dbReference type="GeneTree" id="ENSGT01150000286935"/>
<dbReference type="InterPro" id="IPR017452">
    <property type="entry name" value="GPCR_Rhodpsn_7TM"/>
</dbReference>
<comment type="similarity">
    <text evidence="14">Belongs to the G-protein coupled receptor 1 family.</text>
</comment>
<protein>
    <submittedName>
        <fullName evidence="17">Teleost multiple tissue opsin 3b</fullName>
    </submittedName>
</protein>
<feature type="transmembrane region" description="Helical" evidence="15">
    <location>
        <begin position="266"/>
        <end position="286"/>
    </location>
</feature>
<feature type="domain" description="G-protein coupled receptors family 1 profile" evidence="16">
    <location>
        <begin position="31"/>
        <end position="283"/>
    </location>
</feature>
<accession>A0A671VKY1</accession>
<evidence type="ECO:0000256" key="4">
    <source>
        <dbReference type="ARBA" id="ARBA00022692"/>
    </source>
</evidence>
<evidence type="ECO:0000256" key="15">
    <source>
        <dbReference type="SAM" id="Phobius"/>
    </source>
</evidence>
<dbReference type="GO" id="GO:0009881">
    <property type="term" value="F:photoreceptor activity"/>
    <property type="evidence" value="ECO:0007669"/>
    <property type="project" value="UniProtKB-KW"/>
</dbReference>
<feature type="transmembrane region" description="Helical" evidence="15">
    <location>
        <begin position="177"/>
        <end position="205"/>
    </location>
</feature>
<evidence type="ECO:0000256" key="14">
    <source>
        <dbReference type="RuleBase" id="RU000688"/>
    </source>
</evidence>
<feature type="transmembrane region" description="Helical" evidence="15">
    <location>
        <begin position="226"/>
        <end position="254"/>
    </location>
</feature>
<dbReference type="SUPFAM" id="SSF81321">
    <property type="entry name" value="Family A G protein-coupled receptor-like"/>
    <property type="match status" value="1"/>
</dbReference>
<dbReference type="PROSITE" id="PS00237">
    <property type="entry name" value="G_PROTEIN_RECEP_F1_1"/>
    <property type="match status" value="1"/>
</dbReference>
<dbReference type="InterPro" id="IPR000276">
    <property type="entry name" value="GPCR_Rhodpsn"/>
</dbReference>
<keyword evidence="10" id="KW-1015">Disulfide bond</keyword>
<dbReference type="PRINTS" id="PR01244">
    <property type="entry name" value="PEROPSIN"/>
</dbReference>
<dbReference type="GO" id="GO:0016020">
    <property type="term" value="C:membrane"/>
    <property type="evidence" value="ECO:0007669"/>
    <property type="project" value="UniProtKB-SubCell"/>
</dbReference>
<dbReference type="PRINTS" id="PR00237">
    <property type="entry name" value="GPCRRHODOPSN"/>
</dbReference>
<keyword evidence="13 14" id="KW-0807">Transducer</keyword>
<keyword evidence="6 15" id="KW-1133">Transmembrane helix</keyword>
<reference evidence="17" key="3">
    <citation type="submission" date="2025-09" db="UniProtKB">
        <authorList>
            <consortium name="Ensembl"/>
        </authorList>
    </citation>
    <scope>IDENTIFICATION</scope>
</reference>
<reference evidence="17" key="1">
    <citation type="submission" date="2021-04" db="EMBL/GenBank/DDBJ databases">
        <authorList>
            <consortium name="Wellcome Sanger Institute Data Sharing"/>
        </authorList>
    </citation>
    <scope>NUCLEOTIDE SEQUENCE [LARGE SCALE GENOMIC DNA]</scope>
</reference>
<dbReference type="PROSITE" id="PS00238">
    <property type="entry name" value="OPSIN"/>
    <property type="match status" value="1"/>
</dbReference>
<keyword evidence="12" id="KW-0325">Glycoprotein</keyword>
<dbReference type="Proteomes" id="UP000472265">
    <property type="component" value="Chromosome 13"/>
</dbReference>
<comment type="subcellular location">
    <subcellularLocation>
        <location evidence="1">Membrane</location>
        <topology evidence="1">Multi-pass membrane protein</topology>
    </subcellularLocation>
</comment>
<evidence type="ECO:0000256" key="11">
    <source>
        <dbReference type="ARBA" id="ARBA00023170"/>
    </source>
</evidence>
<dbReference type="GO" id="GO:0007601">
    <property type="term" value="P:visual perception"/>
    <property type="evidence" value="ECO:0007669"/>
    <property type="project" value="InterPro"/>
</dbReference>
<keyword evidence="4 14" id="KW-0812">Transmembrane</keyword>
<evidence type="ECO:0000256" key="13">
    <source>
        <dbReference type="ARBA" id="ARBA00023224"/>
    </source>
</evidence>
<evidence type="ECO:0000256" key="12">
    <source>
        <dbReference type="ARBA" id="ARBA00023180"/>
    </source>
</evidence>
<gene>
    <name evidence="17" type="primary">LOC115593726</name>
</gene>
<evidence type="ECO:0000256" key="5">
    <source>
        <dbReference type="ARBA" id="ARBA00022925"/>
    </source>
</evidence>
<name>A0A671VKY1_SPAAU</name>
<keyword evidence="2" id="KW-0600">Photoreceptor protein</keyword>
<feature type="transmembrane region" description="Helical" evidence="15">
    <location>
        <begin position="89"/>
        <end position="110"/>
    </location>
</feature>
<keyword evidence="11 14" id="KW-0675">Receptor</keyword>
<keyword evidence="5" id="KW-0681">Retinal protein</keyword>
<evidence type="ECO:0000256" key="6">
    <source>
        <dbReference type="ARBA" id="ARBA00022989"/>
    </source>
</evidence>
<evidence type="ECO:0000313" key="17">
    <source>
        <dbReference type="Ensembl" id="ENSSAUP00010027593.1"/>
    </source>
</evidence>
<dbReference type="FunFam" id="1.20.1070.10:FF:000197">
    <property type="entry name" value="Teleost multiple tissue opsin 2b"/>
    <property type="match status" value="1"/>
</dbReference>
<keyword evidence="9 15" id="KW-0472">Membrane</keyword>
<dbReference type="InterPro" id="IPR050125">
    <property type="entry name" value="GPCR_opsins"/>
</dbReference>
<dbReference type="Pfam" id="PF00001">
    <property type="entry name" value="7tm_1"/>
    <property type="match status" value="1"/>
</dbReference>
<keyword evidence="7" id="KW-0157">Chromophore</keyword>
<sequence>VSNLVQQQNRINTGQNRFCIFGRAGHTAAARRPRLILVLASSVTSLTPANLLLVNISASDMLVCLFGTPLSFAASVRGRWLTGTYGCRWYGFSNALFGIVSLVSLALLSLERYSVVLRSAQPDSSQYRRARLAIAASWFYSLLWTLPPLLGWSSYGPEGPGTICSVQWHQRSATARSYVSCLFIFCLLLPLLLMVFCYGRILLALRAVARQVSRINQSSAERREGRVLLMVVSMVSCYLLCWMPYGVVALLASFGRPGVVPPAASLIPSLLAKTSTVLNPVVYMLLNNQFSRCFLYMIRCSAEAPPTPVHHRVPSSRGVWLHTPNLATQEERTAPAQQPSLVLVAQYAA</sequence>
<dbReference type="OMA" id="TREQNTV"/>
<organism evidence="17 18">
    <name type="scientific">Sparus aurata</name>
    <name type="common">Gilthead sea bream</name>
    <dbReference type="NCBI Taxonomy" id="8175"/>
    <lineage>
        <taxon>Eukaryota</taxon>
        <taxon>Metazoa</taxon>
        <taxon>Chordata</taxon>
        <taxon>Craniata</taxon>
        <taxon>Vertebrata</taxon>
        <taxon>Euteleostomi</taxon>
        <taxon>Actinopterygii</taxon>
        <taxon>Neopterygii</taxon>
        <taxon>Teleostei</taxon>
        <taxon>Neoteleostei</taxon>
        <taxon>Acanthomorphata</taxon>
        <taxon>Eupercaria</taxon>
        <taxon>Spariformes</taxon>
        <taxon>Sparidae</taxon>
        <taxon>Sparus</taxon>
    </lineage>
</organism>
<feature type="transmembrane region" description="Helical" evidence="15">
    <location>
        <begin position="130"/>
        <end position="150"/>
    </location>
</feature>
<evidence type="ECO:0000256" key="1">
    <source>
        <dbReference type="ARBA" id="ARBA00004141"/>
    </source>
</evidence>
<dbReference type="PROSITE" id="PS50262">
    <property type="entry name" value="G_PROTEIN_RECEP_F1_2"/>
    <property type="match status" value="1"/>
</dbReference>
<dbReference type="PANTHER" id="PTHR24240">
    <property type="entry name" value="OPSIN"/>
    <property type="match status" value="1"/>
</dbReference>
<evidence type="ECO:0000256" key="9">
    <source>
        <dbReference type="ARBA" id="ARBA00023136"/>
    </source>
</evidence>
<dbReference type="AlphaFoldDB" id="A0A671VKY1"/>
<dbReference type="InterPro" id="IPR027430">
    <property type="entry name" value="Retinal_BS"/>
</dbReference>
<dbReference type="InParanoid" id="A0A671VKY1"/>
<evidence type="ECO:0000256" key="7">
    <source>
        <dbReference type="ARBA" id="ARBA00022991"/>
    </source>
</evidence>
<reference evidence="17" key="2">
    <citation type="submission" date="2025-08" db="UniProtKB">
        <authorList>
            <consortium name="Ensembl"/>
        </authorList>
    </citation>
    <scope>IDENTIFICATION</scope>
</reference>
<dbReference type="Gene3D" id="1.20.1070.10">
    <property type="entry name" value="Rhodopsin 7-helix transmembrane proteins"/>
    <property type="match status" value="1"/>
</dbReference>
<evidence type="ECO:0000256" key="3">
    <source>
        <dbReference type="ARBA" id="ARBA00022606"/>
    </source>
</evidence>
<proteinExistence type="inferred from homology"/>
<dbReference type="GO" id="GO:0004930">
    <property type="term" value="F:G protein-coupled receptor activity"/>
    <property type="evidence" value="ECO:0007669"/>
    <property type="project" value="UniProtKB-KW"/>
</dbReference>
<evidence type="ECO:0000256" key="8">
    <source>
        <dbReference type="ARBA" id="ARBA00023040"/>
    </source>
</evidence>
<keyword evidence="18" id="KW-1185">Reference proteome</keyword>